<protein>
    <submittedName>
        <fullName evidence="1">Uncharacterized protein</fullName>
    </submittedName>
</protein>
<proteinExistence type="predicted"/>
<evidence type="ECO:0000313" key="1">
    <source>
        <dbReference type="Ensembl" id="ENSCCNP00000006497.1"/>
    </source>
</evidence>
<dbReference type="AlphaFoldDB" id="A0A8C0W683"/>
<accession>A0A8C0W683</accession>
<reference evidence="1" key="1">
    <citation type="submission" date="2023-09" db="UniProtKB">
        <authorList>
            <consortium name="Ensembl"/>
        </authorList>
    </citation>
    <scope>IDENTIFICATION</scope>
</reference>
<dbReference type="Ensembl" id="ENSCCNT00000008538.1">
    <property type="protein sequence ID" value="ENSCCNP00000006497.1"/>
    <property type="gene ID" value="ENSCCNG00000006878.1"/>
</dbReference>
<organism evidence="1">
    <name type="scientific">Castor canadensis</name>
    <name type="common">American beaver</name>
    <dbReference type="NCBI Taxonomy" id="51338"/>
    <lineage>
        <taxon>Eukaryota</taxon>
        <taxon>Metazoa</taxon>
        <taxon>Chordata</taxon>
        <taxon>Craniata</taxon>
        <taxon>Vertebrata</taxon>
        <taxon>Euteleostomi</taxon>
        <taxon>Mammalia</taxon>
        <taxon>Eutheria</taxon>
        <taxon>Euarchontoglires</taxon>
        <taxon>Glires</taxon>
        <taxon>Rodentia</taxon>
        <taxon>Castorimorpha</taxon>
        <taxon>Castoridae</taxon>
        <taxon>Castor</taxon>
    </lineage>
</organism>
<sequence length="100" mass="11720">MNLLQHGRHRGVRVLFLIPDEAKDPEKHKRDFFRCILKRIMAQFACFWSPYTGQNQPFNPANNKPWEKVKVAITSISVLLRDLYSQLSRLVDACLYSLKT</sequence>
<name>A0A8C0W683_CASCN</name>